<evidence type="ECO:0000313" key="2">
    <source>
        <dbReference type="EMBL" id="SNT39558.1"/>
    </source>
</evidence>
<feature type="transmembrane region" description="Helical" evidence="1">
    <location>
        <begin position="105"/>
        <end position="127"/>
    </location>
</feature>
<dbReference type="Proteomes" id="UP000198327">
    <property type="component" value="Unassembled WGS sequence"/>
</dbReference>
<feature type="transmembrane region" description="Helical" evidence="1">
    <location>
        <begin position="48"/>
        <end position="72"/>
    </location>
</feature>
<keyword evidence="1" id="KW-0812">Transmembrane</keyword>
<name>A0A239MBZ5_9NOCA</name>
<organism evidence="2 3">
    <name type="scientific">Rhodococcoides kyotonense</name>
    <dbReference type="NCBI Taxonomy" id="398843"/>
    <lineage>
        <taxon>Bacteria</taxon>
        <taxon>Bacillati</taxon>
        <taxon>Actinomycetota</taxon>
        <taxon>Actinomycetes</taxon>
        <taxon>Mycobacteriales</taxon>
        <taxon>Nocardiaceae</taxon>
        <taxon>Rhodococcoides</taxon>
    </lineage>
</organism>
<evidence type="ECO:0000313" key="3">
    <source>
        <dbReference type="Proteomes" id="UP000198327"/>
    </source>
</evidence>
<dbReference type="STRING" id="398843.A3K89_18145"/>
<accession>A0A239MBZ5</accession>
<protein>
    <submittedName>
        <fullName evidence="2">Uncharacterized protein</fullName>
    </submittedName>
</protein>
<evidence type="ECO:0000256" key="1">
    <source>
        <dbReference type="SAM" id="Phobius"/>
    </source>
</evidence>
<keyword evidence="3" id="KW-1185">Reference proteome</keyword>
<proteinExistence type="predicted"/>
<reference evidence="3" key="1">
    <citation type="submission" date="2017-06" db="EMBL/GenBank/DDBJ databases">
        <authorList>
            <person name="Varghese N."/>
            <person name="Submissions S."/>
        </authorList>
    </citation>
    <scope>NUCLEOTIDE SEQUENCE [LARGE SCALE GENOMIC DNA]</scope>
    <source>
        <strain evidence="3">JCM 23211</strain>
    </source>
</reference>
<feature type="transmembrane region" description="Helical" evidence="1">
    <location>
        <begin position="79"/>
        <end position="99"/>
    </location>
</feature>
<gene>
    <name evidence="2" type="ORF">SAMN05421642_1172</name>
</gene>
<dbReference type="RefSeq" id="WP_089250752.1">
    <property type="nucleotide sequence ID" value="NZ_FZOW01000017.1"/>
</dbReference>
<dbReference type="OrthoDB" id="4483231at2"/>
<dbReference type="EMBL" id="FZOW01000017">
    <property type="protein sequence ID" value="SNT39558.1"/>
    <property type="molecule type" value="Genomic_DNA"/>
</dbReference>
<sequence length="137" mass="14456">MRKLSTAAVLTVLGAAGLFNGVSLVSDSSGRSLGLRVDMLPAWHTWDYRYSGLFVLVVLGMAPLICAAALLVDITGASTAAGVIGLIAIGWVLWQIFVLDLWVPRAFIALTVVGVALVLLSGISLLYKGSRNQDTAR</sequence>
<keyword evidence="1" id="KW-1133">Transmembrane helix</keyword>
<keyword evidence="1" id="KW-0472">Membrane</keyword>
<dbReference type="AlphaFoldDB" id="A0A239MBZ5"/>